<keyword evidence="3" id="KW-0997">Cell inner membrane</keyword>
<keyword evidence="6 7" id="KW-0472">Membrane</keyword>
<evidence type="ECO:0000256" key="2">
    <source>
        <dbReference type="ARBA" id="ARBA00022475"/>
    </source>
</evidence>
<name>A0AAU9EF50_9BACT</name>
<dbReference type="Proteomes" id="UP001366166">
    <property type="component" value="Chromosome"/>
</dbReference>
<feature type="transmembrane region" description="Helical" evidence="7">
    <location>
        <begin position="215"/>
        <end position="237"/>
    </location>
</feature>
<protein>
    <submittedName>
        <fullName evidence="9">ABC transporter permease</fullName>
    </submittedName>
</protein>
<evidence type="ECO:0000256" key="4">
    <source>
        <dbReference type="ARBA" id="ARBA00022692"/>
    </source>
</evidence>
<evidence type="ECO:0000256" key="7">
    <source>
        <dbReference type="SAM" id="Phobius"/>
    </source>
</evidence>
<reference evidence="10" key="1">
    <citation type="journal article" date="2023" name="Arch. Microbiol.">
        <title>Desulfoferula mesophilus gen. nov. sp. nov., a mesophilic sulfate-reducing bacterium isolated from a brackish lake sediment.</title>
        <authorList>
            <person name="Watanabe T."/>
            <person name="Yabe T."/>
            <person name="Tsuji J.M."/>
            <person name="Fukui M."/>
        </authorList>
    </citation>
    <scope>NUCLEOTIDE SEQUENCE [LARGE SCALE GENOMIC DNA]</scope>
    <source>
        <strain evidence="10">12FAK</strain>
    </source>
</reference>
<feature type="transmembrane region" description="Helical" evidence="7">
    <location>
        <begin position="273"/>
        <end position="295"/>
    </location>
</feature>
<dbReference type="Pfam" id="PF06808">
    <property type="entry name" value="DctM"/>
    <property type="match status" value="1"/>
</dbReference>
<evidence type="ECO:0000313" key="9">
    <source>
        <dbReference type="EMBL" id="BEQ13189.1"/>
    </source>
</evidence>
<dbReference type="AlphaFoldDB" id="A0AAU9EF50"/>
<feature type="transmembrane region" description="Helical" evidence="7">
    <location>
        <begin position="12"/>
        <end position="37"/>
    </location>
</feature>
<feature type="transmembrane region" description="Helical" evidence="7">
    <location>
        <begin position="137"/>
        <end position="160"/>
    </location>
</feature>
<dbReference type="GO" id="GO:0005886">
    <property type="term" value="C:plasma membrane"/>
    <property type="evidence" value="ECO:0007669"/>
    <property type="project" value="UniProtKB-SubCell"/>
</dbReference>
<feature type="transmembrane region" description="Helical" evidence="7">
    <location>
        <begin position="172"/>
        <end position="194"/>
    </location>
</feature>
<accession>A0AAU9EF50</accession>
<dbReference type="GO" id="GO:0022857">
    <property type="term" value="F:transmembrane transporter activity"/>
    <property type="evidence" value="ECO:0007669"/>
    <property type="project" value="TreeGrafter"/>
</dbReference>
<keyword evidence="10" id="KW-1185">Reference proteome</keyword>
<feature type="transmembrane region" description="Helical" evidence="7">
    <location>
        <begin position="80"/>
        <end position="98"/>
    </location>
</feature>
<gene>
    <name evidence="9" type="ORF">FAK_02550</name>
</gene>
<feature type="transmembrane region" description="Helical" evidence="7">
    <location>
        <begin position="243"/>
        <end position="261"/>
    </location>
</feature>
<evidence type="ECO:0000259" key="8">
    <source>
        <dbReference type="Pfam" id="PF06808"/>
    </source>
</evidence>
<feature type="transmembrane region" description="Helical" evidence="7">
    <location>
        <begin position="49"/>
        <end position="68"/>
    </location>
</feature>
<feature type="domain" description="TRAP C4-dicarboxylate transport system permease DctM subunit" evidence="8">
    <location>
        <begin position="11"/>
        <end position="417"/>
    </location>
</feature>
<dbReference type="RefSeq" id="WP_338604603.1">
    <property type="nucleotide sequence ID" value="NZ_AP028679.1"/>
</dbReference>
<sequence length="432" mass="46980">MAEYALLSMVLVLFLLIFIKVPIGFALGFSSLLYIWMKDVPLTILAQYLNTYLDSFTLLAIPLFILSGEFMNRGGVTHRLISFANSLVGHIPGGLAHVNVGTSILMAGMSGSSSSDAATTSLVLVPQMEREGYSRAFAAAITAASATIGPVIPPSIHVVLMGGINEISIGRLFMGGVVPGLLMGVSMMLYTIMISKKRHFPRNPRVSFTEFVTSLTRAFWPLLTPVIILGGMMVGIFTPTEAAAIAALYTLFLGTVLYRKIGWKDLLPACLNTVKVTSNIMLIVGFAGVFGWILISEEVALTFTQWIQSFTDNWVVVLIIVNVLLLFLGCFLSTTSLIVILSPILFPMIEKFGIDPVHFGIMMMLNLEIGQLTPPVGITSFVVMDVAKTDIKSFMREMIPFLYVLGVVLLLTTYVPQVVTFLPNLIFGASGN</sequence>
<dbReference type="PANTHER" id="PTHR33362">
    <property type="entry name" value="SIALIC ACID TRAP TRANSPORTER PERMEASE PROTEIN SIAT-RELATED"/>
    <property type="match status" value="1"/>
</dbReference>
<feature type="transmembrane region" description="Helical" evidence="7">
    <location>
        <begin position="315"/>
        <end position="341"/>
    </location>
</feature>
<dbReference type="EMBL" id="AP028679">
    <property type="protein sequence ID" value="BEQ13189.1"/>
    <property type="molecule type" value="Genomic_DNA"/>
</dbReference>
<keyword evidence="4 7" id="KW-0812">Transmembrane</keyword>
<keyword evidence="5 7" id="KW-1133">Transmembrane helix</keyword>
<evidence type="ECO:0000256" key="5">
    <source>
        <dbReference type="ARBA" id="ARBA00022989"/>
    </source>
</evidence>
<evidence type="ECO:0000256" key="6">
    <source>
        <dbReference type="ARBA" id="ARBA00023136"/>
    </source>
</evidence>
<feature type="transmembrane region" description="Helical" evidence="7">
    <location>
        <begin position="401"/>
        <end position="422"/>
    </location>
</feature>
<dbReference type="KEGG" id="dmp:FAK_02550"/>
<dbReference type="InterPro" id="IPR010656">
    <property type="entry name" value="DctM"/>
</dbReference>
<dbReference type="NCBIfam" id="TIGR00786">
    <property type="entry name" value="dctM"/>
    <property type="match status" value="1"/>
</dbReference>
<dbReference type="PIRSF" id="PIRSF006066">
    <property type="entry name" value="HI0050"/>
    <property type="match status" value="1"/>
</dbReference>
<evidence type="ECO:0000256" key="1">
    <source>
        <dbReference type="ARBA" id="ARBA00004429"/>
    </source>
</evidence>
<evidence type="ECO:0000313" key="10">
    <source>
        <dbReference type="Proteomes" id="UP001366166"/>
    </source>
</evidence>
<organism evidence="9 10">
    <name type="scientific">Desulfoferula mesophila</name>
    <dbReference type="NCBI Taxonomy" id="3058419"/>
    <lineage>
        <taxon>Bacteria</taxon>
        <taxon>Pseudomonadati</taxon>
        <taxon>Thermodesulfobacteriota</taxon>
        <taxon>Desulfarculia</taxon>
        <taxon>Desulfarculales</taxon>
        <taxon>Desulfarculaceae</taxon>
        <taxon>Desulfoferula</taxon>
    </lineage>
</organism>
<dbReference type="InterPro" id="IPR004681">
    <property type="entry name" value="TRAP_DctM"/>
</dbReference>
<keyword evidence="2" id="KW-1003">Cell membrane</keyword>
<evidence type="ECO:0000256" key="3">
    <source>
        <dbReference type="ARBA" id="ARBA00022519"/>
    </source>
</evidence>
<proteinExistence type="predicted"/>
<comment type="subcellular location">
    <subcellularLocation>
        <location evidence="1">Cell inner membrane</location>
        <topology evidence="1">Multi-pass membrane protein</topology>
    </subcellularLocation>
</comment>